<protein>
    <submittedName>
        <fullName evidence="1">Uncharacterized protein</fullName>
    </submittedName>
</protein>
<evidence type="ECO:0000313" key="1">
    <source>
        <dbReference type="EMBL" id="SVC89032.1"/>
    </source>
</evidence>
<sequence length="37" mass="4161">MNKLGSIFHQCGDQSGDHRPILIDVLFFPKPLNIIPV</sequence>
<dbReference type="EMBL" id="UINC01116945">
    <property type="protein sequence ID" value="SVC89032.1"/>
    <property type="molecule type" value="Genomic_DNA"/>
</dbReference>
<accession>A0A382QVZ8</accession>
<reference evidence="1" key="1">
    <citation type="submission" date="2018-05" db="EMBL/GenBank/DDBJ databases">
        <authorList>
            <person name="Lanie J.A."/>
            <person name="Ng W.-L."/>
            <person name="Kazmierczak K.M."/>
            <person name="Andrzejewski T.M."/>
            <person name="Davidsen T.M."/>
            <person name="Wayne K.J."/>
            <person name="Tettelin H."/>
            <person name="Glass J.I."/>
            <person name="Rusch D."/>
            <person name="Podicherti R."/>
            <person name="Tsui H.-C.T."/>
            <person name="Winkler M.E."/>
        </authorList>
    </citation>
    <scope>NUCLEOTIDE SEQUENCE</scope>
</reference>
<gene>
    <name evidence="1" type="ORF">METZ01_LOCUS341886</name>
</gene>
<proteinExistence type="predicted"/>
<dbReference type="AlphaFoldDB" id="A0A382QVZ8"/>
<organism evidence="1">
    <name type="scientific">marine metagenome</name>
    <dbReference type="NCBI Taxonomy" id="408172"/>
    <lineage>
        <taxon>unclassified sequences</taxon>
        <taxon>metagenomes</taxon>
        <taxon>ecological metagenomes</taxon>
    </lineage>
</organism>
<name>A0A382QVZ8_9ZZZZ</name>